<dbReference type="PRINTS" id="PR00778">
    <property type="entry name" value="HTHARSR"/>
</dbReference>
<dbReference type="STRING" id="658167.SAMN04488135_10197"/>
<protein>
    <submittedName>
        <fullName evidence="5">Transcriptional regulator, ArsR family</fullName>
    </submittedName>
</protein>
<evidence type="ECO:0000259" key="4">
    <source>
        <dbReference type="PROSITE" id="PS50987"/>
    </source>
</evidence>
<dbReference type="Proteomes" id="UP000184226">
    <property type="component" value="Unassembled WGS sequence"/>
</dbReference>
<keyword evidence="2" id="KW-0238">DNA-binding</keyword>
<dbReference type="InterPro" id="IPR051081">
    <property type="entry name" value="HTH_MetalResp_TranReg"/>
</dbReference>
<dbReference type="RefSeq" id="WP_073100951.1">
    <property type="nucleotide sequence ID" value="NZ_FQXE01000001.1"/>
</dbReference>
<dbReference type="GO" id="GO:0003700">
    <property type="term" value="F:DNA-binding transcription factor activity"/>
    <property type="evidence" value="ECO:0007669"/>
    <property type="project" value="InterPro"/>
</dbReference>
<sequence>MTKGKKNGDFMQEGAARAAAMMRAVGNEHRLLVLCLLIEHGELTVGGLLDHVDLSQSALSQHLAKMRDEGLVTFRREAQTLYYRIGNPDVEILVGTLKRIFCP</sequence>
<feature type="domain" description="HTH arsR-type" evidence="4">
    <location>
        <begin position="10"/>
        <end position="103"/>
    </location>
</feature>
<gene>
    <name evidence="5" type="ORF">SAMN04488135_10197</name>
</gene>
<dbReference type="SUPFAM" id="SSF46785">
    <property type="entry name" value="Winged helix' DNA-binding domain"/>
    <property type="match status" value="1"/>
</dbReference>
<keyword evidence="1" id="KW-0805">Transcription regulation</keyword>
<dbReference type="InterPro" id="IPR036390">
    <property type="entry name" value="WH_DNA-bd_sf"/>
</dbReference>
<dbReference type="AlphaFoldDB" id="A0A1M5M264"/>
<dbReference type="SMART" id="SM00418">
    <property type="entry name" value="HTH_ARSR"/>
    <property type="match status" value="1"/>
</dbReference>
<reference evidence="5 6" key="1">
    <citation type="submission" date="2016-11" db="EMBL/GenBank/DDBJ databases">
        <authorList>
            <person name="Jaros S."/>
            <person name="Januszkiewicz K."/>
            <person name="Wedrychowicz H."/>
        </authorList>
    </citation>
    <scope>NUCLEOTIDE SEQUENCE [LARGE SCALE GENOMIC DNA]</scope>
    <source>
        <strain evidence="5 6">CGMCC 1.10190</strain>
    </source>
</reference>
<dbReference type="InterPro" id="IPR036388">
    <property type="entry name" value="WH-like_DNA-bd_sf"/>
</dbReference>
<dbReference type="GO" id="GO:0003677">
    <property type="term" value="F:DNA binding"/>
    <property type="evidence" value="ECO:0007669"/>
    <property type="project" value="UniProtKB-KW"/>
</dbReference>
<dbReference type="InterPro" id="IPR011991">
    <property type="entry name" value="ArsR-like_HTH"/>
</dbReference>
<keyword evidence="6" id="KW-1185">Reference proteome</keyword>
<evidence type="ECO:0000256" key="3">
    <source>
        <dbReference type="ARBA" id="ARBA00023163"/>
    </source>
</evidence>
<evidence type="ECO:0000256" key="2">
    <source>
        <dbReference type="ARBA" id="ARBA00023125"/>
    </source>
</evidence>
<evidence type="ECO:0000313" key="5">
    <source>
        <dbReference type="EMBL" id="SHG70793.1"/>
    </source>
</evidence>
<organism evidence="5 6">
    <name type="scientific">Pollutimonas bauzanensis</name>
    <dbReference type="NCBI Taxonomy" id="658167"/>
    <lineage>
        <taxon>Bacteria</taxon>
        <taxon>Pseudomonadati</taxon>
        <taxon>Pseudomonadota</taxon>
        <taxon>Betaproteobacteria</taxon>
        <taxon>Burkholderiales</taxon>
        <taxon>Alcaligenaceae</taxon>
        <taxon>Pollutimonas</taxon>
    </lineage>
</organism>
<evidence type="ECO:0000256" key="1">
    <source>
        <dbReference type="ARBA" id="ARBA00023015"/>
    </source>
</evidence>
<dbReference type="EMBL" id="FQXE01000001">
    <property type="protein sequence ID" value="SHG70793.1"/>
    <property type="molecule type" value="Genomic_DNA"/>
</dbReference>
<dbReference type="CDD" id="cd00090">
    <property type="entry name" value="HTH_ARSR"/>
    <property type="match status" value="1"/>
</dbReference>
<evidence type="ECO:0000313" key="6">
    <source>
        <dbReference type="Proteomes" id="UP000184226"/>
    </source>
</evidence>
<dbReference type="InterPro" id="IPR001845">
    <property type="entry name" value="HTH_ArsR_DNA-bd_dom"/>
</dbReference>
<proteinExistence type="predicted"/>
<accession>A0A1M5M264</accession>
<keyword evidence="3" id="KW-0804">Transcription</keyword>
<dbReference type="Pfam" id="PF01022">
    <property type="entry name" value="HTH_5"/>
    <property type="match status" value="1"/>
</dbReference>
<dbReference type="NCBIfam" id="NF033788">
    <property type="entry name" value="HTH_metalloreg"/>
    <property type="match status" value="1"/>
</dbReference>
<dbReference type="OrthoDB" id="5296924at2"/>
<dbReference type="PANTHER" id="PTHR33154:SF28">
    <property type="entry name" value="HTH-TYPE TRANSCRIPTIONAL REGULATOR YGAV-RELATED"/>
    <property type="match status" value="1"/>
</dbReference>
<name>A0A1M5M264_9BURK</name>
<dbReference type="PANTHER" id="PTHR33154">
    <property type="entry name" value="TRANSCRIPTIONAL REGULATOR, ARSR FAMILY"/>
    <property type="match status" value="1"/>
</dbReference>
<dbReference type="Gene3D" id="1.10.10.10">
    <property type="entry name" value="Winged helix-like DNA-binding domain superfamily/Winged helix DNA-binding domain"/>
    <property type="match status" value="1"/>
</dbReference>
<dbReference type="PROSITE" id="PS50987">
    <property type="entry name" value="HTH_ARSR_2"/>
    <property type="match status" value="1"/>
</dbReference>